<organism evidence="5 6">
    <name type="scientific">Hondaea fermentalgiana</name>
    <dbReference type="NCBI Taxonomy" id="2315210"/>
    <lineage>
        <taxon>Eukaryota</taxon>
        <taxon>Sar</taxon>
        <taxon>Stramenopiles</taxon>
        <taxon>Bigyra</taxon>
        <taxon>Labyrinthulomycetes</taxon>
        <taxon>Thraustochytrida</taxon>
        <taxon>Thraustochytriidae</taxon>
        <taxon>Hondaea</taxon>
    </lineage>
</organism>
<keyword evidence="6" id="KW-1185">Reference proteome</keyword>
<dbReference type="Proteomes" id="UP000241890">
    <property type="component" value="Unassembled WGS sequence"/>
</dbReference>
<comment type="caution">
    <text evidence="5">The sequence shown here is derived from an EMBL/GenBank/DDBJ whole genome shotgun (WGS) entry which is preliminary data.</text>
</comment>
<feature type="compositionally biased region" description="Low complexity" evidence="3">
    <location>
        <begin position="101"/>
        <end position="117"/>
    </location>
</feature>
<dbReference type="EMBL" id="BEYU01000104">
    <property type="protein sequence ID" value="GBG31694.1"/>
    <property type="molecule type" value="Genomic_DNA"/>
</dbReference>
<dbReference type="AlphaFoldDB" id="A0A2R5GUT7"/>
<dbReference type="CDD" id="cd04369">
    <property type="entry name" value="Bromodomain"/>
    <property type="match status" value="1"/>
</dbReference>
<feature type="region of interest" description="Disordered" evidence="3">
    <location>
        <begin position="194"/>
        <end position="332"/>
    </location>
</feature>
<dbReference type="InterPro" id="IPR036427">
    <property type="entry name" value="Bromodomain-like_sf"/>
</dbReference>
<evidence type="ECO:0000256" key="3">
    <source>
        <dbReference type="SAM" id="MobiDB-lite"/>
    </source>
</evidence>
<dbReference type="InterPro" id="IPR001487">
    <property type="entry name" value="Bromodomain"/>
</dbReference>
<accession>A0A2R5GUT7</accession>
<dbReference type="PROSITE" id="PS50014">
    <property type="entry name" value="BROMODOMAIN_2"/>
    <property type="match status" value="1"/>
</dbReference>
<keyword evidence="1 2" id="KW-0103">Bromodomain</keyword>
<sequence length="332" mass="35152">MGKPDEALWRAEANRLVQKFVDDPESDYPTIVKEPMDLSTIKANLDKNKYSSFDDFVRHMRLIWSNCMAYNADGSDLYKVALKLKRKFDRDLSRAAKKLDPTGANSSSNNNNGATPNRSKYGKTPSQAEVADFCRLIYEIDEVQLGELIINIEETCESALRKRSSDDVDILVDRIDVSNFRRLETMLKQFTEQNKSLRPARTKIESASASSTVAGVKRPASDDIPMKDAAAEPTKKPKAEPAPETATAPTPAAAPEASILPSADPVVAAATDPPPAAAVEAVEPTAAPAAPAAPAAAPAAGDVAASESTASAAPASSAPEPAAANANGTDAS</sequence>
<proteinExistence type="predicted"/>
<feature type="domain" description="Bromo" evidence="4">
    <location>
        <begin position="27"/>
        <end position="78"/>
    </location>
</feature>
<dbReference type="Pfam" id="PF00439">
    <property type="entry name" value="Bromodomain"/>
    <property type="match status" value="1"/>
</dbReference>
<feature type="region of interest" description="Disordered" evidence="3">
    <location>
        <begin position="98"/>
        <end position="124"/>
    </location>
</feature>
<name>A0A2R5GUT7_9STRA</name>
<dbReference type="SUPFAM" id="SSF47370">
    <property type="entry name" value="Bromodomain"/>
    <property type="match status" value="1"/>
</dbReference>
<dbReference type="OrthoDB" id="21449at2759"/>
<evidence type="ECO:0000313" key="5">
    <source>
        <dbReference type="EMBL" id="GBG31694.1"/>
    </source>
</evidence>
<dbReference type="PRINTS" id="PR00503">
    <property type="entry name" value="BROMODOMAIN"/>
</dbReference>
<gene>
    <name evidence="5" type="ORF">FCC1311_079192</name>
</gene>
<evidence type="ECO:0000313" key="6">
    <source>
        <dbReference type="Proteomes" id="UP000241890"/>
    </source>
</evidence>
<feature type="compositionally biased region" description="Basic and acidic residues" evidence="3">
    <location>
        <begin position="219"/>
        <end position="241"/>
    </location>
</feature>
<reference evidence="5 6" key="1">
    <citation type="submission" date="2017-12" db="EMBL/GenBank/DDBJ databases">
        <title>Sequencing, de novo assembly and annotation of complete genome of a new Thraustochytrid species, strain FCC1311.</title>
        <authorList>
            <person name="Sedici K."/>
            <person name="Godart F."/>
            <person name="Aiese Cigliano R."/>
            <person name="Sanseverino W."/>
            <person name="Barakat M."/>
            <person name="Ortet P."/>
            <person name="Marechal E."/>
            <person name="Cagnac O."/>
            <person name="Amato A."/>
        </authorList>
    </citation>
    <scope>NUCLEOTIDE SEQUENCE [LARGE SCALE GENOMIC DNA]</scope>
</reference>
<evidence type="ECO:0000256" key="1">
    <source>
        <dbReference type="ARBA" id="ARBA00023117"/>
    </source>
</evidence>
<evidence type="ECO:0000259" key="4">
    <source>
        <dbReference type="PROSITE" id="PS50014"/>
    </source>
</evidence>
<evidence type="ECO:0000256" key="2">
    <source>
        <dbReference type="PROSITE-ProRule" id="PRU00035"/>
    </source>
</evidence>
<feature type="compositionally biased region" description="Low complexity" evidence="3">
    <location>
        <begin position="242"/>
        <end position="332"/>
    </location>
</feature>
<dbReference type="PANTHER" id="PTHR45926">
    <property type="entry name" value="OSJNBA0053K19.4 PROTEIN"/>
    <property type="match status" value="1"/>
</dbReference>
<dbReference type="InParanoid" id="A0A2R5GUT7"/>
<dbReference type="Gene3D" id="1.20.920.10">
    <property type="entry name" value="Bromodomain-like"/>
    <property type="match status" value="1"/>
</dbReference>
<protein>
    <submittedName>
        <fullName evidence="5">Bromodomain-containing protein 8</fullName>
    </submittedName>
</protein>
<dbReference type="SMART" id="SM00297">
    <property type="entry name" value="BROMO"/>
    <property type="match status" value="1"/>
</dbReference>